<dbReference type="InterPro" id="IPR045552">
    <property type="entry name" value="bpX2"/>
</dbReference>
<evidence type="ECO:0000259" key="1">
    <source>
        <dbReference type="Pfam" id="PF19918"/>
    </source>
</evidence>
<gene>
    <name evidence="2" type="ORF">QNI22_12105</name>
</gene>
<dbReference type="EMBL" id="JASJOU010000003">
    <property type="protein sequence ID" value="MDJ1501398.1"/>
    <property type="molecule type" value="Genomic_DNA"/>
</dbReference>
<reference evidence="2" key="1">
    <citation type="submission" date="2023-05" db="EMBL/GenBank/DDBJ databases">
        <authorList>
            <person name="Zhang X."/>
        </authorList>
    </citation>
    <scope>NUCLEOTIDE SEQUENCE</scope>
    <source>
        <strain evidence="2">BD1B2-1</strain>
    </source>
</reference>
<organism evidence="2 3">
    <name type="scientific">Xanthocytophaga agilis</name>
    <dbReference type="NCBI Taxonomy" id="3048010"/>
    <lineage>
        <taxon>Bacteria</taxon>
        <taxon>Pseudomonadati</taxon>
        <taxon>Bacteroidota</taxon>
        <taxon>Cytophagia</taxon>
        <taxon>Cytophagales</taxon>
        <taxon>Rhodocytophagaceae</taxon>
        <taxon>Xanthocytophaga</taxon>
    </lineage>
</organism>
<accession>A0AAE3R5X2</accession>
<keyword evidence="3" id="KW-1185">Reference proteome</keyword>
<comment type="caution">
    <text evidence="2">The sequence shown here is derived from an EMBL/GenBank/DDBJ whole genome shotgun (WGS) entry which is preliminary data.</text>
</comment>
<dbReference type="Pfam" id="PF19918">
    <property type="entry name" value="bpX2"/>
    <property type="match status" value="1"/>
</dbReference>
<proteinExistence type="predicted"/>
<evidence type="ECO:0000313" key="3">
    <source>
        <dbReference type="Proteomes" id="UP001232063"/>
    </source>
</evidence>
<sequence length="239" mass="26743">MKEQILVFNHTDKQTLGAVRCIPGLRAAENGDHIWLRGIVVSEKIDIRIRQLPALHTYFLDERNRLFPAGGVTPTGTLPSLSWQPLTTFISVELPVSVLPGKFQRPHIAQLVASGQEKPGAALLVSLATWKAYAETAPEIRLQQVRFAVSEKEEVFIIGDLLPSIPGKEYWRHNTLLVPSGYDFDPPLITDIIEKKLNPQKGNLLVFHSSDEWELIPLSCFVPATRSAIRLTQVSHETK</sequence>
<dbReference type="RefSeq" id="WP_314510884.1">
    <property type="nucleotide sequence ID" value="NZ_JASJOU010000003.1"/>
</dbReference>
<evidence type="ECO:0000313" key="2">
    <source>
        <dbReference type="EMBL" id="MDJ1501398.1"/>
    </source>
</evidence>
<dbReference type="AlphaFoldDB" id="A0AAE3R5X2"/>
<name>A0AAE3R5X2_9BACT</name>
<dbReference type="Proteomes" id="UP001232063">
    <property type="component" value="Unassembled WGS sequence"/>
</dbReference>
<protein>
    <recommendedName>
        <fullName evidence="1">MoxR-vWA-beta-propeller ternary system domain-containing protein</fullName>
    </recommendedName>
</protein>
<feature type="domain" description="MoxR-vWA-beta-propeller ternary system" evidence="1">
    <location>
        <begin position="9"/>
        <end position="231"/>
    </location>
</feature>